<proteinExistence type="predicted"/>
<evidence type="ECO:0000313" key="2">
    <source>
        <dbReference type="Proteomes" id="UP001456344"/>
    </source>
</evidence>
<protein>
    <submittedName>
        <fullName evidence="1">Gfo/Idh/MocA family oxidoreductase</fullName>
    </submittedName>
</protein>
<dbReference type="Proteomes" id="UP001456344">
    <property type="component" value="Chromosome"/>
</dbReference>
<name>A0ACD5BJD0_9PSEU</name>
<reference evidence="1" key="1">
    <citation type="submission" date="2023-10" db="EMBL/GenBank/DDBJ databases">
        <title>Whole genome sequencing of actinobacterial strain Amycolatopsis sp. (BCA-696) identifies the underlying plant growth-promoting genes.</title>
        <authorList>
            <person name="Gandham P."/>
            <person name="Vadla N."/>
            <person name="Saji A."/>
            <person name="Srinivas V."/>
            <person name="Ruperao P."/>
            <person name="Selvanayagam S."/>
            <person name="Saxena R.K."/>
            <person name="Rathore A."/>
            <person name="Gopalakrishnan S."/>
            <person name="Thakur V."/>
        </authorList>
    </citation>
    <scope>NUCLEOTIDE SEQUENCE</scope>
    <source>
        <strain evidence="1">BCA-696</strain>
    </source>
</reference>
<gene>
    <name evidence="1" type="ORF">LCL61_28790</name>
</gene>
<evidence type="ECO:0000313" key="1">
    <source>
        <dbReference type="EMBL" id="WYW19549.1"/>
    </source>
</evidence>
<dbReference type="EMBL" id="CP150484">
    <property type="protein sequence ID" value="WYW19549.1"/>
    <property type="molecule type" value="Genomic_DNA"/>
</dbReference>
<accession>A0ACD5BJD0</accession>
<sequence length="507" mass="56790">MKNILLIGVGPHARRNHLPTLLSARGAGLVSTVIGVDVHEARSTIESHRGFTADNAVTMYYVDSFRASEETLPPAVRTVLDRIVREHDIDAVFVSTEPSFHMAYSKWALDHPLSVLLDKPLSVRPGSSTDPASAALIHTDFDDLSDRYALAQRDNADLIVSVQCQRRYHPAFLRIKELVSEVAAFTNCPVTSVQSFHSDGQWRLPDELLDIGYHSFDRGYGKIAHSGYHFFDIVPWLLEAGERPGKTIDQVEVHVNTTRPADLLAQLTHSDYRRLFPGFADTSRYPEDELHRSIADFGEVDAFVSLCFKTQGRVMTLGSINLLHNGFSQRGNLVANNSDLYKGNGRVRHETHIVEQGPFQAIHFHSLQSLDDDLAQTGTHSIGEKGHVAVHVFRNNTFNPRWRSHQAYDYDALKTAGDGDHCGEPSQSASRRRAIYEFLEFLNGKRERATMASELTSHRRSSALMAATYLSAAQQWAGRSNLARADFRRTRDQPPAAAHSRFREAQL</sequence>
<keyword evidence="2" id="KW-1185">Reference proteome</keyword>
<organism evidence="1 2">
    <name type="scientific">Amycolatopsis coloradensis</name>
    <dbReference type="NCBI Taxonomy" id="76021"/>
    <lineage>
        <taxon>Bacteria</taxon>
        <taxon>Bacillati</taxon>
        <taxon>Actinomycetota</taxon>
        <taxon>Actinomycetes</taxon>
        <taxon>Pseudonocardiales</taxon>
        <taxon>Pseudonocardiaceae</taxon>
        <taxon>Amycolatopsis</taxon>
    </lineage>
</organism>